<protein>
    <recommendedName>
        <fullName evidence="6">Small ribosomal subunit protein uS3m</fullName>
    </recommendedName>
</protein>
<dbReference type="Pfam" id="PF05316">
    <property type="entry name" value="VAR1"/>
    <property type="match status" value="1"/>
</dbReference>
<evidence type="ECO:0000256" key="3">
    <source>
        <dbReference type="ARBA" id="ARBA00022980"/>
    </source>
</evidence>
<dbReference type="AlphaFoldDB" id="A0A2Z4KBD2"/>
<keyword evidence="4 7" id="KW-0496">Mitochondrion</keyword>
<keyword evidence="3 7" id="KW-0689">Ribosomal protein</keyword>
<dbReference type="GO" id="GO:0005739">
    <property type="term" value="C:mitochondrion"/>
    <property type="evidence" value="ECO:0007669"/>
    <property type="project" value="UniProtKB-SubCell"/>
</dbReference>
<accession>A0A2Z4KBD2</accession>
<dbReference type="GO" id="GO:0003735">
    <property type="term" value="F:structural constituent of ribosome"/>
    <property type="evidence" value="ECO:0007669"/>
    <property type="project" value="InterPro"/>
</dbReference>
<dbReference type="GO" id="GO:0005840">
    <property type="term" value="C:ribosome"/>
    <property type="evidence" value="ECO:0007669"/>
    <property type="project" value="UniProtKB-KW"/>
</dbReference>
<dbReference type="GO" id="GO:0006412">
    <property type="term" value="P:translation"/>
    <property type="evidence" value="ECO:0007669"/>
    <property type="project" value="InterPro"/>
</dbReference>
<name>A0A2Z4KBD2_9LECA</name>
<dbReference type="EMBL" id="MH221526">
    <property type="protein sequence ID" value="AWW89561.1"/>
    <property type="molecule type" value="Genomic_DNA"/>
</dbReference>
<evidence type="ECO:0000256" key="6">
    <source>
        <dbReference type="ARBA" id="ARBA00035157"/>
    </source>
</evidence>
<evidence type="ECO:0000256" key="1">
    <source>
        <dbReference type="ARBA" id="ARBA00004173"/>
    </source>
</evidence>
<comment type="similarity">
    <text evidence="2">Belongs to the universal ribosomal protein uS3 family.</text>
</comment>
<geneLocation type="mitochondrion" evidence="7"/>
<reference evidence="7" key="1">
    <citation type="journal article" date="2018" name="Bryologist">
        <title>Lecanora markjohnstonii (Lecanoraceae, lichenized Ascomycetes), a new sorediate crustose lichen from the southeastern United States.</title>
        <authorList>
            <person name="Stewart C.R.A."/>
            <person name="Lendemer J.C."/>
            <person name="Keepers K.G."/>
            <person name="Pogoda C.S."/>
            <person name="Kane N.C."/>
            <person name="McCain C.M."/>
            <person name="Tripp E.A."/>
        </authorList>
    </citation>
    <scope>NUCLEOTIDE SEQUENCE</scope>
</reference>
<comment type="subcellular location">
    <subcellularLocation>
        <location evidence="1">Mitochondrion</location>
    </subcellularLocation>
</comment>
<dbReference type="GO" id="GO:1990904">
    <property type="term" value="C:ribonucleoprotein complex"/>
    <property type="evidence" value="ECO:0007669"/>
    <property type="project" value="UniProtKB-KW"/>
</dbReference>
<evidence type="ECO:0000256" key="4">
    <source>
        <dbReference type="ARBA" id="ARBA00023128"/>
    </source>
</evidence>
<evidence type="ECO:0000256" key="5">
    <source>
        <dbReference type="ARBA" id="ARBA00023274"/>
    </source>
</evidence>
<evidence type="ECO:0000256" key="2">
    <source>
        <dbReference type="ARBA" id="ARBA00010761"/>
    </source>
</evidence>
<dbReference type="InterPro" id="IPR007980">
    <property type="entry name" value="Ribosomal_uS3m_fun"/>
</dbReference>
<organism evidence="7">
    <name type="scientific">Lecanora markjohnstonii</name>
    <dbReference type="NCBI Taxonomy" id="2217878"/>
    <lineage>
        <taxon>Eukaryota</taxon>
        <taxon>Fungi</taxon>
        <taxon>Dikarya</taxon>
        <taxon>Ascomycota</taxon>
        <taxon>Pezizomycotina</taxon>
        <taxon>Lecanoromycetes</taxon>
        <taxon>OSLEUM clade</taxon>
        <taxon>Lecanoromycetidae</taxon>
        <taxon>Lecanorales</taxon>
        <taxon>Lecanorineae</taxon>
        <taxon>Lecanoraceae</taxon>
        <taxon>Lecanora</taxon>
    </lineage>
</organism>
<sequence>MNKTNKQKKWSKLDNNKNQYENAKIPPNLNLFNVKLNKYNGFNKIKIEVNENSAGKPKHYVPAHTEWFNSIYAYNQNTIKLLPAAQKVTFKLVKSYFYLYSPRLEKKNRIKGSRRSRMRARRLSTNKVLISKPELKHTNDKVIIVMYVYNRQKKYYLNKIKRIASLDNMDNLLSNKIRKILIKSDGPWPSNLKIKTIRNKTLEIKSKLNKQNNIALKMLKIKTDQDYKINNYEIKVDRTALYGEIYNKKRILQNVKVDSLFNEDTNAHTDSHIKNVLQLSLLKSDFNSSLNKNLTNSLPHNKTCYDYTLYMANTILNLIKYKYISGVRVEVAGRLTKRNKADRSVFKLRYKGNIKNMDSSYKGLPSVLSRGYAKSNLQYTNLKSKIRIGSFGLKSWVSSS</sequence>
<proteinExistence type="inferred from homology"/>
<evidence type="ECO:0000313" key="7">
    <source>
        <dbReference type="EMBL" id="AWW89561.1"/>
    </source>
</evidence>
<keyword evidence="5" id="KW-0687">Ribonucleoprotein</keyword>
<gene>
    <name evidence="7" type="primary">rps3</name>
</gene>